<name>A0AAW0T045_SCYPA</name>
<evidence type="ECO:0000313" key="10">
    <source>
        <dbReference type="EMBL" id="KAK8380801.1"/>
    </source>
</evidence>
<dbReference type="InterPro" id="IPR050127">
    <property type="entry name" value="Serine_Proteases_S1"/>
</dbReference>
<feature type="compositionally biased region" description="Basic and acidic residues" evidence="8">
    <location>
        <begin position="180"/>
        <end position="190"/>
    </location>
</feature>
<dbReference type="GO" id="GO:0004252">
    <property type="term" value="F:serine-type endopeptidase activity"/>
    <property type="evidence" value="ECO:0007669"/>
    <property type="project" value="InterPro"/>
</dbReference>
<evidence type="ECO:0000259" key="9">
    <source>
        <dbReference type="PROSITE" id="PS50240"/>
    </source>
</evidence>
<dbReference type="PROSITE" id="PS50240">
    <property type="entry name" value="TRYPSIN_DOM"/>
    <property type="match status" value="1"/>
</dbReference>
<comment type="subcellular location">
    <subcellularLocation>
        <location evidence="1">Secreted</location>
    </subcellularLocation>
</comment>
<keyword evidence="11" id="KW-1185">Reference proteome</keyword>
<evidence type="ECO:0000256" key="6">
    <source>
        <dbReference type="ARBA" id="ARBA00023157"/>
    </source>
</evidence>
<feature type="region of interest" description="Disordered" evidence="8">
    <location>
        <begin position="144"/>
        <end position="190"/>
    </location>
</feature>
<evidence type="ECO:0000256" key="2">
    <source>
        <dbReference type="ARBA" id="ARBA00022525"/>
    </source>
</evidence>
<keyword evidence="6" id="KW-1015">Disulfide bond</keyword>
<sequence length="190" mass="19634">MPSSPAGENSIQEVTVPTMSNSQCKATSYSSSNITDNMICACLSQGGKDSCQGDLGGPMVTYRNGAYEQIGIVSWGYGWASASYPGVYTQVSAVEDSRTDSKIGVRTEDSSGAVAGVVDSGRARSGPGDTSAGDVVAVEAQGACTSRGEEANCSLSSPRFSDSRGRGPRKNVNLSGSPEEEPRSKDESHS</sequence>
<organism evidence="10 11">
    <name type="scientific">Scylla paramamosain</name>
    <name type="common">Mud crab</name>
    <dbReference type="NCBI Taxonomy" id="85552"/>
    <lineage>
        <taxon>Eukaryota</taxon>
        <taxon>Metazoa</taxon>
        <taxon>Ecdysozoa</taxon>
        <taxon>Arthropoda</taxon>
        <taxon>Crustacea</taxon>
        <taxon>Multicrustacea</taxon>
        <taxon>Malacostraca</taxon>
        <taxon>Eumalacostraca</taxon>
        <taxon>Eucarida</taxon>
        <taxon>Decapoda</taxon>
        <taxon>Pleocyemata</taxon>
        <taxon>Brachyura</taxon>
        <taxon>Eubrachyura</taxon>
        <taxon>Portunoidea</taxon>
        <taxon>Portunidae</taxon>
        <taxon>Portuninae</taxon>
        <taxon>Scylla</taxon>
    </lineage>
</organism>
<protein>
    <recommendedName>
        <fullName evidence="9">Peptidase S1 domain-containing protein</fullName>
    </recommendedName>
</protein>
<dbReference type="GO" id="GO:0005615">
    <property type="term" value="C:extracellular space"/>
    <property type="evidence" value="ECO:0007669"/>
    <property type="project" value="TreeGrafter"/>
</dbReference>
<dbReference type="Pfam" id="PF00089">
    <property type="entry name" value="Trypsin"/>
    <property type="match status" value="1"/>
</dbReference>
<evidence type="ECO:0000256" key="3">
    <source>
        <dbReference type="ARBA" id="ARBA00022670"/>
    </source>
</evidence>
<gene>
    <name evidence="10" type="ORF">O3P69_008025</name>
</gene>
<dbReference type="Proteomes" id="UP001487740">
    <property type="component" value="Unassembled WGS sequence"/>
</dbReference>
<feature type="region of interest" description="Disordered" evidence="8">
    <location>
        <begin position="115"/>
        <end position="134"/>
    </location>
</feature>
<evidence type="ECO:0000256" key="7">
    <source>
        <dbReference type="ARBA" id="ARBA00024195"/>
    </source>
</evidence>
<evidence type="ECO:0000313" key="11">
    <source>
        <dbReference type="Proteomes" id="UP001487740"/>
    </source>
</evidence>
<dbReference type="AlphaFoldDB" id="A0AAW0T045"/>
<comment type="caution">
    <text evidence="10">The sequence shown here is derived from an EMBL/GenBank/DDBJ whole genome shotgun (WGS) entry which is preliminary data.</text>
</comment>
<dbReference type="SUPFAM" id="SSF50494">
    <property type="entry name" value="Trypsin-like serine proteases"/>
    <property type="match status" value="1"/>
</dbReference>
<dbReference type="PANTHER" id="PTHR24264">
    <property type="entry name" value="TRYPSIN-RELATED"/>
    <property type="match status" value="1"/>
</dbReference>
<dbReference type="GO" id="GO:0006508">
    <property type="term" value="P:proteolysis"/>
    <property type="evidence" value="ECO:0007669"/>
    <property type="project" value="UniProtKB-KW"/>
</dbReference>
<dbReference type="InterPro" id="IPR043504">
    <property type="entry name" value="Peptidase_S1_PA_chymotrypsin"/>
</dbReference>
<accession>A0AAW0T045</accession>
<proteinExistence type="inferred from homology"/>
<evidence type="ECO:0000256" key="1">
    <source>
        <dbReference type="ARBA" id="ARBA00004613"/>
    </source>
</evidence>
<dbReference type="PANTHER" id="PTHR24264:SF65">
    <property type="entry name" value="SRCR DOMAIN-CONTAINING PROTEIN"/>
    <property type="match status" value="1"/>
</dbReference>
<dbReference type="FunFam" id="2.40.10.10:FF:000002">
    <property type="entry name" value="Transmembrane protease serine"/>
    <property type="match status" value="1"/>
</dbReference>
<dbReference type="InterPro" id="IPR009003">
    <property type="entry name" value="Peptidase_S1_PA"/>
</dbReference>
<dbReference type="Gene3D" id="2.40.10.10">
    <property type="entry name" value="Trypsin-like serine proteases"/>
    <property type="match status" value="1"/>
</dbReference>
<comment type="similarity">
    <text evidence="7">Belongs to the peptidase S1 family. CLIP subfamily.</text>
</comment>
<keyword evidence="5" id="KW-0720">Serine protease</keyword>
<dbReference type="InterPro" id="IPR001254">
    <property type="entry name" value="Trypsin_dom"/>
</dbReference>
<keyword evidence="2" id="KW-0964">Secreted</keyword>
<reference evidence="10 11" key="1">
    <citation type="submission" date="2023-03" db="EMBL/GenBank/DDBJ databases">
        <title>High-quality genome of Scylla paramamosain provides insights in environmental adaptation.</title>
        <authorList>
            <person name="Zhang L."/>
        </authorList>
    </citation>
    <scope>NUCLEOTIDE SEQUENCE [LARGE SCALE GENOMIC DNA]</scope>
    <source>
        <strain evidence="10">LZ_2023a</strain>
        <tissue evidence="10">Muscle</tissue>
    </source>
</reference>
<feature type="domain" description="Peptidase S1" evidence="9">
    <location>
        <begin position="1"/>
        <end position="96"/>
    </location>
</feature>
<evidence type="ECO:0000256" key="8">
    <source>
        <dbReference type="SAM" id="MobiDB-lite"/>
    </source>
</evidence>
<evidence type="ECO:0000256" key="5">
    <source>
        <dbReference type="ARBA" id="ARBA00022825"/>
    </source>
</evidence>
<dbReference type="EMBL" id="JARAKH010000041">
    <property type="protein sequence ID" value="KAK8380801.1"/>
    <property type="molecule type" value="Genomic_DNA"/>
</dbReference>
<keyword evidence="4" id="KW-0378">Hydrolase</keyword>
<evidence type="ECO:0000256" key="4">
    <source>
        <dbReference type="ARBA" id="ARBA00022801"/>
    </source>
</evidence>
<keyword evidence="3" id="KW-0645">Protease</keyword>